<keyword evidence="14" id="KW-1185">Reference proteome</keyword>
<evidence type="ECO:0000256" key="1">
    <source>
        <dbReference type="ARBA" id="ARBA00004123"/>
    </source>
</evidence>
<dbReference type="OrthoDB" id="3437960at2759"/>
<dbReference type="GO" id="GO:0005634">
    <property type="term" value="C:nucleus"/>
    <property type="evidence" value="ECO:0007669"/>
    <property type="project" value="UniProtKB-SubCell"/>
</dbReference>
<dbReference type="FunFam" id="3.30.160.60:FF:001177">
    <property type="entry name" value="Zinc finger protein 33A"/>
    <property type="match status" value="1"/>
</dbReference>
<dbReference type="EMBL" id="CAJOBZ010000068">
    <property type="protein sequence ID" value="CAF4943114.1"/>
    <property type="molecule type" value="Genomic_DNA"/>
</dbReference>
<dbReference type="GO" id="GO:0008270">
    <property type="term" value="F:zinc ion binding"/>
    <property type="evidence" value="ECO:0007669"/>
    <property type="project" value="UniProtKB-KW"/>
</dbReference>
<dbReference type="Pfam" id="PF12874">
    <property type="entry name" value="zf-met"/>
    <property type="match status" value="1"/>
</dbReference>
<keyword evidence="5 11" id="KW-0863">Zinc-finger</keyword>
<dbReference type="InterPro" id="IPR013087">
    <property type="entry name" value="Znf_C2H2_type"/>
</dbReference>
<dbReference type="InterPro" id="IPR050457">
    <property type="entry name" value="ZnFinger_BTB_dom_contain"/>
</dbReference>
<name>A0A821XGT5_9NEOP</name>
<dbReference type="PANTHER" id="PTHR46105">
    <property type="entry name" value="AGAP004733-PA"/>
    <property type="match status" value="1"/>
</dbReference>
<keyword evidence="6" id="KW-0862">Zinc</keyword>
<evidence type="ECO:0000256" key="10">
    <source>
        <dbReference type="ARBA" id="ARBA00023242"/>
    </source>
</evidence>
<dbReference type="PANTHER" id="PTHR46105:SF31">
    <property type="entry name" value="LOW QUALITY PROTEIN: ZINC FINGER PROTEIN 721-RELATED"/>
    <property type="match status" value="1"/>
</dbReference>
<comment type="subcellular location">
    <subcellularLocation>
        <location evidence="1">Nucleus</location>
    </subcellularLocation>
</comment>
<evidence type="ECO:0000256" key="5">
    <source>
        <dbReference type="ARBA" id="ARBA00022771"/>
    </source>
</evidence>
<evidence type="ECO:0000259" key="12">
    <source>
        <dbReference type="PROSITE" id="PS50157"/>
    </source>
</evidence>
<dbReference type="Proteomes" id="UP000663880">
    <property type="component" value="Unassembled WGS sequence"/>
</dbReference>
<dbReference type="Pfam" id="PF00096">
    <property type="entry name" value="zf-C2H2"/>
    <property type="match status" value="4"/>
</dbReference>
<feature type="domain" description="C2H2-type" evidence="12">
    <location>
        <begin position="295"/>
        <end position="322"/>
    </location>
</feature>
<dbReference type="SUPFAM" id="SSF57667">
    <property type="entry name" value="beta-beta-alpha zinc fingers"/>
    <property type="match status" value="3"/>
</dbReference>
<feature type="domain" description="C2H2-type" evidence="12">
    <location>
        <begin position="210"/>
        <end position="238"/>
    </location>
</feature>
<dbReference type="PROSITE" id="PS50157">
    <property type="entry name" value="ZINC_FINGER_C2H2_2"/>
    <property type="match status" value="6"/>
</dbReference>
<keyword evidence="9" id="KW-0804">Transcription</keyword>
<dbReference type="AlphaFoldDB" id="A0A821XGT5"/>
<dbReference type="FunFam" id="3.30.160.60:FF:001480">
    <property type="entry name" value="Si:cabz01071911.3"/>
    <property type="match status" value="1"/>
</dbReference>
<dbReference type="Gene3D" id="3.30.160.60">
    <property type="entry name" value="Classic Zinc Finger"/>
    <property type="match status" value="4"/>
</dbReference>
<evidence type="ECO:0000256" key="7">
    <source>
        <dbReference type="ARBA" id="ARBA00023015"/>
    </source>
</evidence>
<comment type="similarity">
    <text evidence="2">Belongs to the krueppel C2H2-type zinc-finger protein family.</text>
</comment>
<organism evidence="13 14">
    <name type="scientific">Pieris macdunnoughi</name>
    <dbReference type="NCBI Taxonomy" id="345717"/>
    <lineage>
        <taxon>Eukaryota</taxon>
        <taxon>Metazoa</taxon>
        <taxon>Ecdysozoa</taxon>
        <taxon>Arthropoda</taxon>
        <taxon>Hexapoda</taxon>
        <taxon>Insecta</taxon>
        <taxon>Pterygota</taxon>
        <taxon>Neoptera</taxon>
        <taxon>Endopterygota</taxon>
        <taxon>Lepidoptera</taxon>
        <taxon>Glossata</taxon>
        <taxon>Ditrysia</taxon>
        <taxon>Papilionoidea</taxon>
        <taxon>Pieridae</taxon>
        <taxon>Pierinae</taxon>
        <taxon>Pieris</taxon>
    </lineage>
</organism>
<feature type="domain" description="C2H2-type" evidence="12">
    <location>
        <begin position="30"/>
        <end position="53"/>
    </location>
</feature>
<dbReference type="PROSITE" id="PS00028">
    <property type="entry name" value="ZINC_FINGER_C2H2_1"/>
    <property type="match status" value="6"/>
</dbReference>
<keyword evidence="3" id="KW-0479">Metal-binding</keyword>
<dbReference type="FunFam" id="3.30.160.60:FF:000100">
    <property type="entry name" value="Zinc finger 45-like"/>
    <property type="match status" value="1"/>
</dbReference>
<evidence type="ECO:0000256" key="11">
    <source>
        <dbReference type="PROSITE-ProRule" id="PRU00042"/>
    </source>
</evidence>
<protein>
    <recommendedName>
        <fullName evidence="12">C2H2-type domain-containing protein</fullName>
    </recommendedName>
</protein>
<accession>A0A821XGT5</accession>
<dbReference type="InterPro" id="IPR036236">
    <property type="entry name" value="Znf_C2H2_sf"/>
</dbReference>
<comment type="caution">
    <text evidence="13">The sequence shown here is derived from an EMBL/GenBank/DDBJ whole genome shotgun (WGS) entry which is preliminary data.</text>
</comment>
<feature type="domain" description="C2H2-type" evidence="12">
    <location>
        <begin position="267"/>
        <end position="294"/>
    </location>
</feature>
<evidence type="ECO:0000256" key="2">
    <source>
        <dbReference type="ARBA" id="ARBA00006991"/>
    </source>
</evidence>
<feature type="domain" description="C2H2-type" evidence="12">
    <location>
        <begin position="239"/>
        <end position="266"/>
    </location>
</feature>
<evidence type="ECO:0000313" key="13">
    <source>
        <dbReference type="EMBL" id="CAF4943114.1"/>
    </source>
</evidence>
<keyword evidence="4" id="KW-0677">Repeat</keyword>
<evidence type="ECO:0000256" key="6">
    <source>
        <dbReference type="ARBA" id="ARBA00022833"/>
    </source>
</evidence>
<keyword evidence="7" id="KW-0805">Transcription regulation</keyword>
<dbReference type="GO" id="GO:0000978">
    <property type="term" value="F:RNA polymerase II cis-regulatory region sequence-specific DNA binding"/>
    <property type="evidence" value="ECO:0007669"/>
    <property type="project" value="TreeGrafter"/>
</dbReference>
<reference evidence="13" key="1">
    <citation type="submission" date="2021-02" db="EMBL/GenBank/DDBJ databases">
        <authorList>
            <person name="Steward A R."/>
        </authorList>
    </citation>
    <scope>NUCLEOTIDE SEQUENCE</scope>
</reference>
<evidence type="ECO:0000256" key="8">
    <source>
        <dbReference type="ARBA" id="ARBA00023125"/>
    </source>
</evidence>
<evidence type="ECO:0000256" key="9">
    <source>
        <dbReference type="ARBA" id="ARBA00023163"/>
    </source>
</evidence>
<sequence length="424" mass="48326">MDSKPVRMVNVVPISRLKKVPLPDDSEDTVACRICNKSFANEVALKNHSRIEHIDALLSGQDICVRKIKAVAISKDKRKKEMQDVESEHIILSVEPIDIMNIALAQDFIINKDENDTNSSDGEKKAKRAKIEKVKVAVKKVKEVKAITGPFECLQPSSLVSDSICHQMFFSCCEYSTHIRDEHTRRRKGVKCQVCEKPLTIVLGNEQLPYTCQFCAAGFERCMELSDHVTKHHNKIKPYQCTVCNKRFTQQGGLVQHMRAHSGDKPFNCTFCPKSFTQKSGLDQHLRIHTKSKPYKCVICSKAFCQSVHLQQHMRTHTNVAPFQCIICQKRFKQSSHLNYHLKYHNPLNMTDEQKEKYTELMRMMGKESVFELLDSKGESGLGSEGNEVKSEEVICVEEELVVDGQELLEHDLNAVEVVYLDSI</sequence>
<keyword evidence="8" id="KW-0238">DNA-binding</keyword>
<evidence type="ECO:0000256" key="3">
    <source>
        <dbReference type="ARBA" id="ARBA00022723"/>
    </source>
</evidence>
<dbReference type="GO" id="GO:0000981">
    <property type="term" value="F:DNA-binding transcription factor activity, RNA polymerase II-specific"/>
    <property type="evidence" value="ECO:0007669"/>
    <property type="project" value="TreeGrafter"/>
</dbReference>
<evidence type="ECO:0000256" key="4">
    <source>
        <dbReference type="ARBA" id="ARBA00022737"/>
    </source>
</evidence>
<dbReference type="SMART" id="SM00355">
    <property type="entry name" value="ZnF_C2H2"/>
    <property type="match status" value="6"/>
</dbReference>
<dbReference type="FunFam" id="3.30.160.60:FF:000093">
    <property type="entry name" value="zinc finger protein 668 isoform X1"/>
    <property type="match status" value="1"/>
</dbReference>
<evidence type="ECO:0000313" key="14">
    <source>
        <dbReference type="Proteomes" id="UP000663880"/>
    </source>
</evidence>
<proteinExistence type="inferred from homology"/>
<gene>
    <name evidence="13" type="ORF">PMACD_LOCUS14915</name>
</gene>
<keyword evidence="10" id="KW-0539">Nucleus</keyword>
<feature type="domain" description="C2H2-type" evidence="12">
    <location>
        <begin position="323"/>
        <end position="350"/>
    </location>
</feature>